<name>A0A0F9G8K7_9ZZZZ</name>
<organism evidence="1">
    <name type="scientific">marine sediment metagenome</name>
    <dbReference type="NCBI Taxonomy" id="412755"/>
    <lineage>
        <taxon>unclassified sequences</taxon>
        <taxon>metagenomes</taxon>
        <taxon>ecological metagenomes</taxon>
    </lineage>
</organism>
<evidence type="ECO:0000313" key="1">
    <source>
        <dbReference type="EMBL" id="KKL95194.1"/>
    </source>
</evidence>
<proteinExistence type="predicted"/>
<reference evidence="1" key="1">
    <citation type="journal article" date="2015" name="Nature">
        <title>Complex archaea that bridge the gap between prokaryotes and eukaryotes.</title>
        <authorList>
            <person name="Spang A."/>
            <person name="Saw J.H."/>
            <person name="Jorgensen S.L."/>
            <person name="Zaremba-Niedzwiedzka K."/>
            <person name="Martijn J."/>
            <person name="Lind A.E."/>
            <person name="van Eijk R."/>
            <person name="Schleper C."/>
            <person name="Guy L."/>
            <person name="Ettema T.J."/>
        </authorList>
    </citation>
    <scope>NUCLEOTIDE SEQUENCE</scope>
</reference>
<comment type="caution">
    <text evidence="1">The sequence shown here is derived from an EMBL/GenBank/DDBJ whole genome shotgun (WGS) entry which is preliminary data.</text>
</comment>
<dbReference type="EMBL" id="LAZR01018737">
    <property type="protein sequence ID" value="KKL95194.1"/>
    <property type="molecule type" value="Genomic_DNA"/>
</dbReference>
<protein>
    <submittedName>
        <fullName evidence="1">Uncharacterized protein</fullName>
    </submittedName>
</protein>
<feature type="non-terminal residue" evidence="1">
    <location>
        <position position="1"/>
    </location>
</feature>
<accession>A0A0F9G8K7</accession>
<gene>
    <name evidence="1" type="ORF">LCGC14_1857060</name>
</gene>
<sequence>NLFVPTFDGLEGFIDRYGNSVIDTPTKEQREFIGRPIGAKQYIINKKRGFIKSGDFEGLSEYTRMYPTRFAECFRTASKDSGFNMQKLEDYIDTLSFKSQQVKRGDFVWRNNKKDTIVDFVGKKNGKFIMALDLNEDEANRKWWNEDINSWNPGNTSWGVAGGDPFKFNRTEGNRKSNGGGAVVRKGKIQHNDLTMKRRFACTYSNRPSDKYIYAEDMLMMCVYYGVQMFPEINVALLWDWFEQRGYAAFLLYQLDTHTGKFKITPGANTNDKIAQDIFSEYMNWIEHEADEEEIIEVLEECRDIGGPEEMTNYDLFTAGGYALMGTNSLFDDIEEAENQEVDYSSFVRKRKYS</sequence>
<dbReference type="AlphaFoldDB" id="A0A0F9G8K7"/>